<dbReference type="Gramene" id="PNW71533">
    <property type="protein sequence ID" value="PNW71533"/>
    <property type="gene ID" value="CHLRE_16g658250v5"/>
</dbReference>
<gene>
    <name evidence="2" type="ORF">CHLRE_16g658250v5</name>
</gene>
<dbReference type="PaxDb" id="3055-EDO99794"/>
<dbReference type="InParanoid" id="A0A2K3CTC5"/>
<sequence>MRTAATRSAGGSWREHNAEPEATLDPVILVASQEAWYLACGGASAVVWRDRHRTSARWVVMRCADSKRPCADAREYITRNPTRASWAPVLEVLHCAHKGARDWEARLLQTLGLSTPLDKHVQHCTRGGGGNSVVARNDEDSSDGRDASESDTTAGNEDSEYSSGDCAEADLAVAQRGRAEAWRQRSADGAAYSSRQPAQSSRPQQARALTEEQDDGVAQHWYGLTRSLFRHHSDAIMAACGKDEADRAVVHTLACQAVAAAGVDVEAGPAVRGWLALELLRLADAQVMQTGGNTCGSYHAEWPAAAKEQAVSSLLHTGGRGRREASDLVAAAAAADVHVRWIQQVLLGLDWLAPARERPPVSLPSPPRAAAGVAASLDAATERVGEEEAGAGRQPEEDRDPQDATGLKRRGGGGGGGRGGAAGSKMANLILLVPVLLVGAASKYSPLDAGAATPRAPLPPRARNCAVSLHASGGRMAGAGR</sequence>
<dbReference type="Proteomes" id="UP000006906">
    <property type="component" value="Chromosome 16"/>
</dbReference>
<proteinExistence type="predicted"/>
<dbReference type="ExpressionAtlas" id="A0A2K3CTC5">
    <property type="expression patterns" value="differential"/>
</dbReference>
<reference evidence="2 3" key="1">
    <citation type="journal article" date="2007" name="Science">
        <title>The Chlamydomonas genome reveals the evolution of key animal and plant functions.</title>
        <authorList>
            <person name="Merchant S.S."/>
            <person name="Prochnik S.E."/>
            <person name="Vallon O."/>
            <person name="Harris E.H."/>
            <person name="Karpowicz S.J."/>
            <person name="Witman G.B."/>
            <person name="Terry A."/>
            <person name="Salamov A."/>
            <person name="Fritz-Laylin L.K."/>
            <person name="Marechal-Drouard L."/>
            <person name="Marshall W.F."/>
            <person name="Qu L.H."/>
            <person name="Nelson D.R."/>
            <person name="Sanderfoot A.A."/>
            <person name="Spalding M.H."/>
            <person name="Kapitonov V.V."/>
            <person name="Ren Q."/>
            <person name="Ferris P."/>
            <person name="Lindquist E."/>
            <person name="Shapiro H."/>
            <person name="Lucas S.M."/>
            <person name="Grimwood J."/>
            <person name="Schmutz J."/>
            <person name="Cardol P."/>
            <person name="Cerutti H."/>
            <person name="Chanfreau G."/>
            <person name="Chen C.L."/>
            <person name="Cognat V."/>
            <person name="Croft M.T."/>
            <person name="Dent R."/>
            <person name="Dutcher S."/>
            <person name="Fernandez E."/>
            <person name="Fukuzawa H."/>
            <person name="Gonzalez-Ballester D."/>
            <person name="Gonzalez-Halphen D."/>
            <person name="Hallmann A."/>
            <person name="Hanikenne M."/>
            <person name="Hippler M."/>
            <person name="Inwood W."/>
            <person name="Jabbari K."/>
            <person name="Kalanon M."/>
            <person name="Kuras R."/>
            <person name="Lefebvre P.A."/>
            <person name="Lemaire S.D."/>
            <person name="Lobanov A.V."/>
            <person name="Lohr M."/>
            <person name="Manuell A."/>
            <person name="Meier I."/>
            <person name="Mets L."/>
            <person name="Mittag M."/>
            <person name="Mittelmeier T."/>
            <person name="Moroney J.V."/>
            <person name="Moseley J."/>
            <person name="Napoli C."/>
            <person name="Nedelcu A.M."/>
            <person name="Niyogi K."/>
            <person name="Novoselov S.V."/>
            <person name="Paulsen I.T."/>
            <person name="Pazour G."/>
            <person name="Purton S."/>
            <person name="Ral J.P."/>
            <person name="Riano-Pachon D.M."/>
            <person name="Riekhof W."/>
            <person name="Rymarquis L."/>
            <person name="Schroda M."/>
            <person name="Stern D."/>
            <person name="Umen J."/>
            <person name="Willows R."/>
            <person name="Wilson N."/>
            <person name="Zimmer S.L."/>
            <person name="Allmer J."/>
            <person name="Balk J."/>
            <person name="Bisova K."/>
            <person name="Chen C.J."/>
            <person name="Elias M."/>
            <person name="Gendler K."/>
            <person name="Hauser C."/>
            <person name="Lamb M.R."/>
            <person name="Ledford H."/>
            <person name="Long J.C."/>
            <person name="Minagawa J."/>
            <person name="Page M.D."/>
            <person name="Pan J."/>
            <person name="Pootakham W."/>
            <person name="Roje S."/>
            <person name="Rose A."/>
            <person name="Stahlberg E."/>
            <person name="Terauchi A.M."/>
            <person name="Yang P."/>
            <person name="Ball S."/>
            <person name="Bowler C."/>
            <person name="Dieckmann C.L."/>
            <person name="Gladyshev V.N."/>
            <person name="Green P."/>
            <person name="Jorgensen R."/>
            <person name="Mayfield S."/>
            <person name="Mueller-Roeber B."/>
            <person name="Rajamani S."/>
            <person name="Sayre R.T."/>
            <person name="Brokstein P."/>
            <person name="Dubchak I."/>
            <person name="Goodstein D."/>
            <person name="Hornick L."/>
            <person name="Huang Y.W."/>
            <person name="Jhaveri J."/>
            <person name="Luo Y."/>
            <person name="Martinez D."/>
            <person name="Ngau W.C."/>
            <person name="Otillar B."/>
            <person name="Poliakov A."/>
            <person name="Porter A."/>
            <person name="Szajkowski L."/>
            <person name="Werner G."/>
            <person name="Zhou K."/>
            <person name="Grigoriev I.V."/>
            <person name="Rokhsar D.S."/>
            <person name="Grossman A.R."/>
        </authorList>
    </citation>
    <scope>NUCLEOTIDE SEQUENCE [LARGE SCALE GENOMIC DNA]</scope>
    <source>
        <strain evidence="3">CC-503</strain>
    </source>
</reference>
<feature type="compositionally biased region" description="Low complexity" evidence="1">
    <location>
        <begin position="193"/>
        <end position="208"/>
    </location>
</feature>
<dbReference type="EMBL" id="CM008977">
    <property type="protein sequence ID" value="PNW71533.1"/>
    <property type="molecule type" value="Genomic_DNA"/>
</dbReference>
<evidence type="ECO:0000256" key="1">
    <source>
        <dbReference type="SAM" id="MobiDB-lite"/>
    </source>
</evidence>
<keyword evidence="3" id="KW-1185">Reference proteome</keyword>
<evidence type="ECO:0000313" key="2">
    <source>
        <dbReference type="EMBL" id="PNW71533.1"/>
    </source>
</evidence>
<feature type="compositionally biased region" description="Basic and acidic residues" evidence="1">
    <location>
        <begin position="177"/>
        <end position="186"/>
    </location>
</feature>
<evidence type="ECO:0000313" key="3">
    <source>
        <dbReference type="Proteomes" id="UP000006906"/>
    </source>
</evidence>
<feature type="compositionally biased region" description="Basic and acidic residues" evidence="1">
    <location>
        <begin position="136"/>
        <end position="148"/>
    </location>
</feature>
<dbReference type="RefSeq" id="XP_042915579.1">
    <property type="nucleotide sequence ID" value="XM_043070936.1"/>
</dbReference>
<protein>
    <submittedName>
        <fullName evidence="2">Uncharacterized protein</fullName>
    </submittedName>
</protein>
<accession>A0A2K3CTC5</accession>
<dbReference type="GeneID" id="5723405"/>
<dbReference type="AlphaFoldDB" id="A0A2K3CTC5"/>
<dbReference type="KEGG" id="cre:CHLRE_16g658250v5"/>
<feature type="region of interest" description="Disordered" evidence="1">
    <location>
        <begin position="359"/>
        <end position="420"/>
    </location>
</feature>
<name>A0A2K3CTC5_CHLRE</name>
<feature type="compositionally biased region" description="Low complexity" evidence="1">
    <location>
        <begin position="369"/>
        <end position="379"/>
    </location>
</feature>
<feature type="region of interest" description="Disordered" evidence="1">
    <location>
        <begin position="122"/>
        <end position="214"/>
    </location>
</feature>
<organism evidence="2 3">
    <name type="scientific">Chlamydomonas reinhardtii</name>
    <name type="common">Chlamydomonas smithii</name>
    <dbReference type="NCBI Taxonomy" id="3055"/>
    <lineage>
        <taxon>Eukaryota</taxon>
        <taxon>Viridiplantae</taxon>
        <taxon>Chlorophyta</taxon>
        <taxon>core chlorophytes</taxon>
        <taxon>Chlorophyceae</taxon>
        <taxon>CS clade</taxon>
        <taxon>Chlamydomonadales</taxon>
        <taxon>Chlamydomonadaceae</taxon>
        <taxon>Chlamydomonas</taxon>
    </lineage>
</organism>